<dbReference type="Proteomes" id="UP000051373">
    <property type="component" value="Unassembled WGS sequence"/>
</dbReference>
<feature type="domain" description="Organic solvent tolerance-like N-terminal" evidence="1">
    <location>
        <begin position="13"/>
        <end position="112"/>
    </location>
</feature>
<accession>A0A0S8FS57</accession>
<protein>
    <recommendedName>
        <fullName evidence="1">Organic solvent tolerance-like N-terminal domain-containing protein</fullName>
    </recommendedName>
</protein>
<dbReference type="EMBL" id="LJUJ01000011">
    <property type="protein sequence ID" value="KPK63551.1"/>
    <property type="molecule type" value="Genomic_DNA"/>
</dbReference>
<dbReference type="InterPro" id="IPR005653">
    <property type="entry name" value="OstA-like_N"/>
</dbReference>
<dbReference type="Pfam" id="PF03968">
    <property type="entry name" value="LptD_N"/>
    <property type="match status" value="1"/>
</dbReference>
<organism evidence="2 3">
    <name type="scientific">candidate division WOR_3 bacterium SM23_42</name>
    <dbReference type="NCBI Taxonomy" id="1703779"/>
    <lineage>
        <taxon>Bacteria</taxon>
        <taxon>Bacteria division WOR-3</taxon>
    </lineage>
</organism>
<evidence type="ECO:0000313" key="2">
    <source>
        <dbReference type="EMBL" id="KPK63551.1"/>
    </source>
</evidence>
<dbReference type="Gene3D" id="2.60.450.10">
    <property type="entry name" value="Lipopolysaccharide (LPS) transport protein A like domain"/>
    <property type="match status" value="1"/>
</dbReference>
<sequence length="297" mass="33266">MLLILLLTLTPFQADKVEIVREKNERIVHLIGNVIIEGSETKITCVEAKISEAHGWVWLSQDVRLLNRNGEVSASSAIYYFNEERGYLSDSVTIVTSDEKISSDSLYYDGTTDSVEMYGNVTIEDSKNNLIVYGERGWYNLTKDEGLLLGNPHLEVARQDKAPMMVYANAFKLRTNDNLFYGFGSVKAIIDSVVVDCDTFSYDLQKELGEMIQPVIQEGDNELKGTHGLFRLKNKEMEFMSVGNGQSVYYTDEGTKNVVEGNNISIMFKQGKAAVITVEGKPNGVLWLKRGQENASD</sequence>
<name>A0A0S8FS57_UNCW3</name>
<evidence type="ECO:0000259" key="1">
    <source>
        <dbReference type="Pfam" id="PF03968"/>
    </source>
</evidence>
<comment type="caution">
    <text evidence="2">The sequence shown here is derived from an EMBL/GenBank/DDBJ whole genome shotgun (WGS) entry which is preliminary data.</text>
</comment>
<evidence type="ECO:0000313" key="3">
    <source>
        <dbReference type="Proteomes" id="UP000051373"/>
    </source>
</evidence>
<proteinExistence type="predicted"/>
<dbReference type="STRING" id="1703779.AMJ83_06495"/>
<dbReference type="AlphaFoldDB" id="A0A0S8FS57"/>
<reference evidence="2 3" key="1">
    <citation type="journal article" date="2015" name="Microbiome">
        <title>Genomic resolution of linkages in carbon, nitrogen, and sulfur cycling among widespread estuary sediment bacteria.</title>
        <authorList>
            <person name="Baker B.J."/>
            <person name="Lazar C.S."/>
            <person name="Teske A.P."/>
            <person name="Dick G.J."/>
        </authorList>
    </citation>
    <scope>NUCLEOTIDE SEQUENCE [LARGE SCALE GENOMIC DNA]</scope>
    <source>
        <strain evidence="2">SM23_42</strain>
    </source>
</reference>
<gene>
    <name evidence="2" type="ORF">AMJ83_06495</name>
</gene>